<organism evidence="2 3">
    <name type="scientific">Clostridium botulinum</name>
    <dbReference type="NCBI Taxonomy" id="1491"/>
    <lineage>
        <taxon>Bacteria</taxon>
        <taxon>Bacillati</taxon>
        <taxon>Bacillota</taxon>
        <taxon>Clostridia</taxon>
        <taxon>Eubacteriales</taxon>
        <taxon>Clostridiaceae</taxon>
        <taxon>Clostridium</taxon>
    </lineage>
</organism>
<dbReference type="Pfam" id="PF03235">
    <property type="entry name" value="GmrSD_N"/>
    <property type="match status" value="2"/>
</dbReference>
<gene>
    <name evidence="2" type="ORF">C3B64_17650</name>
</gene>
<accession>A0AAU8YZN2</accession>
<protein>
    <recommendedName>
        <fullName evidence="1">GmrSD restriction endonucleases N-terminal domain-containing protein</fullName>
    </recommendedName>
</protein>
<feature type="domain" description="GmrSD restriction endonucleases N-terminal" evidence="1">
    <location>
        <begin position="14"/>
        <end position="195"/>
    </location>
</feature>
<dbReference type="PANTHER" id="PTHR35149:SF2">
    <property type="entry name" value="DUF262 DOMAIN-CONTAINING PROTEIN"/>
    <property type="match status" value="1"/>
</dbReference>
<dbReference type="AlphaFoldDB" id="A0AAU8YZN2"/>
<reference evidence="2 3" key="1">
    <citation type="submission" date="2018-01" db="EMBL/GenBank/DDBJ databases">
        <title>Genetic Diversity of Clostridium botulinum in seafood.</title>
        <authorList>
            <person name="Athira V."/>
            <person name="Arun Jyothi P.V."/>
            <person name="Lalitha K.V."/>
            <person name="Joseph T.C."/>
        </authorList>
    </citation>
    <scope>NUCLEOTIDE SEQUENCE [LARGE SCALE GENOMIC DNA]</scope>
    <source>
        <strain evidence="2 3">Mfbjulcb5</strain>
    </source>
</reference>
<feature type="domain" description="GmrSD restriction endonucleases N-terminal" evidence="1">
    <location>
        <begin position="490"/>
        <end position="657"/>
    </location>
</feature>
<name>A0AAU8YZN2_CLOBO</name>
<dbReference type="PANTHER" id="PTHR35149">
    <property type="entry name" value="SLL5132 PROTEIN"/>
    <property type="match status" value="1"/>
</dbReference>
<dbReference type="InterPro" id="IPR004919">
    <property type="entry name" value="GmrSD_N"/>
</dbReference>
<dbReference type="EMBL" id="CP027776">
    <property type="protein sequence ID" value="AVP65968.1"/>
    <property type="molecule type" value="Genomic_DNA"/>
</dbReference>
<evidence type="ECO:0000313" key="2">
    <source>
        <dbReference type="EMBL" id="AVP65968.1"/>
    </source>
</evidence>
<evidence type="ECO:0000259" key="1">
    <source>
        <dbReference type="Pfam" id="PF03235"/>
    </source>
</evidence>
<dbReference type="Proteomes" id="UP000238070">
    <property type="component" value="Chromosome"/>
</dbReference>
<evidence type="ECO:0000313" key="3">
    <source>
        <dbReference type="Proteomes" id="UP000238070"/>
    </source>
</evidence>
<sequence>MMGCENNSGALSLGDIIEGRNFIIPLYQRGYKWDEQCSKKLFIDLVNSFKTKEKKSVGLITLYRKENGFYDVIDGQQRLITFSIIFRLMGTTELIDKIMFERDNNEERKNAIKNVIKNKKVDFTDGDRMLRNANAILEMPEFTVIKRDGKAFINHIKEKCFMLCSVVKQAATEEFMNLNAYKTPFSICDHMRSNLISLNTFYKDSLEAYESLLAPALGGHSYKTAVAKLYNEIIDILYCNDEIKSGEYKSVYNVVGKECDKPEDTKESRINIIFTELIKKLKKDTNKGYRCDSINFNSDEWIKQLIWISYTKNLLAQLETEMKDANFSSAKLIDDYCRDSNNSFFSLISKDVKIEEQSSNDLAKILDKKNSINNVIFGDFSADDIKKPNLYFEALCTAEHNKPTNKSYYSHSPGKDCLNLKLDQIKLSDCIQSSGKYIIDKFLKEQQRSQDAFFQISPIIDFEDRENPRFDENIQNEDEWPVVKLFECDVAIPIIQRDYCMGAAISTNEKNEDFLAFIIDSFEKETPITASTIIIAIDKNTQKRYIFDGQQRSYTLYQILKYLKCKELKRYEFIGRNEISEELIHPKNYIEESVINLRKAIGNRCKDISSLDEFEKFIKENVKFKVKVISEISAAEQFFMDINGGVPLENYEIFKSCLINSLPDHIKESWVKKLENEWLNFFYLCKDKIYKNIANNYSEEELIEMRFIEYVCRWLYKKKNINESLPNCFDSIASKSELITSLEYLKKINFNEIKEIIEKSIEICKQDDLWYVEGEIIKTKIIELKRNSSGDRVKVGYAYLEKDKDISNSDRIYFLRRFIRSCSELGRKSYFVAGDKKTIKHEVAINYYDEDIIIDYIFNNILKINSNINLKYYELNKINNKIYILGGYKNWSSNLGISFEYMTEKELPIYYVDYFFNNEEIISYYNLYKIYNNALENNKDYKEKIEAVPNSIYLFLLTQRELYFDMGGIFKGDFKRKKEYTNGYDFTISFNNNPAYNCFLNQRSAYSIRFKNGETTIIDKI</sequence>
<proteinExistence type="predicted"/>